<dbReference type="eggNOG" id="ENOG502QSNA">
    <property type="taxonomic scope" value="Eukaryota"/>
</dbReference>
<name>U5DAM3_AMBTC</name>
<sequence length="181" mass="20470">MHSLVFHPHHDAWRTCPSSMPLKKLFICIEGVELSAPPAPPISKRSIIEGIDAFISEAMEGYHAETWRACFCAHVLLHLPRFSFETEGTKQALAIVFCKASFSHSLDIRSKPVALRKPFLLVIAARYIYCPGYIKKVLEKDEDEGLTGWVSLWSQENLNFSIFFSLMDVLVLKNLISCCIV</sequence>
<proteinExistence type="predicted"/>
<evidence type="ECO:0000313" key="2">
    <source>
        <dbReference type="Proteomes" id="UP000017836"/>
    </source>
</evidence>
<accession>U5DAM3</accession>
<evidence type="ECO:0000313" key="1">
    <source>
        <dbReference type="EMBL" id="ERN19280.1"/>
    </source>
</evidence>
<gene>
    <name evidence="1" type="ORF">AMTR_s00069p00017560</name>
</gene>
<dbReference type="STRING" id="13333.U5DAM3"/>
<keyword evidence="2" id="KW-1185">Reference proteome</keyword>
<dbReference type="EMBL" id="KI392069">
    <property type="protein sequence ID" value="ERN19280.1"/>
    <property type="molecule type" value="Genomic_DNA"/>
</dbReference>
<organism evidence="1 2">
    <name type="scientific">Amborella trichopoda</name>
    <dbReference type="NCBI Taxonomy" id="13333"/>
    <lineage>
        <taxon>Eukaryota</taxon>
        <taxon>Viridiplantae</taxon>
        <taxon>Streptophyta</taxon>
        <taxon>Embryophyta</taxon>
        <taxon>Tracheophyta</taxon>
        <taxon>Spermatophyta</taxon>
        <taxon>Magnoliopsida</taxon>
        <taxon>Amborellales</taxon>
        <taxon>Amborellaceae</taxon>
        <taxon>Amborella</taxon>
    </lineage>
</organism>
<dbReference type="Gramene" id="ERN19280">
    <property type="protein sequence ID" value="ERN19280"/>
    <property type="gene ID" value="AMTR_s00069p00017560"/>
</dbReference>
<reference evidence="2" key="1">
    <citation type="journal article" date="2013" name="Science">
        <title>The Amborella genome and the evolution of flowering plants.</title>
        <authorList>
            <consortium name="Amborella Genome Project"/>
        </authorList>
    </citation>
    <scope>NUCLEOTIDE SEQUENCE [LARGE SCALE GENOMIC DNA]</scope>
</reference>
<dbReference type="AlphaFoldDB" id="U5DAM3"/>
<dbReference type="HOGENOM" id="CLU_1490972_0_0_1"/>
<protein>
    <submittedName>
        <fullName evidence="1">Uncharacterized protein</fullName>
    </submittedName>
</protein>
<dbReference type="Proteomes" id="UP000017836">
    <property type="component" value="Unassembled WGS sequence"/>
</dbReference>